<accession>A0A1I7V436</accession>
<sequence length="244" mass="28467">MNPAEMTRGYFGYHCLTLVKEMGLSNVEGYFFMADDTVFNIWQRIDYSRVHHLLGYRNSSGGWWNGGYGISASKRIVEAIEENKDEKLAKAWKQFEDGMRKYGFVNENQTAKDEMLAKRGKSISDFFYIPTSESDYYATLMRLFYEQKFFLELAVNAFLKSVNYQNSLDGPKYYLWGGQRGKWTTYYNKDAIGMHPVKMSAFRKPGENRKKYCETVLQTWSDIMFGGSRNFTVKGDNDPDNMDR</sequence>
<proteinExistence type="predicted"/>
<dbReference type="Proteomes" id="UP000095282">
    <property type="component" value="Unplaced"/>
</dbReference>
<evidence type="ECO:0000313" key="1">
    <source>
        <dbReference type="Proteomes" id="UP000095282"/>
    </source>
</evidence>
<dbReference type="PANTHER" id="PTHR31362">
    <property type="entry name" value="GLYCOSYLTRANSFERASE STELLO1-RELATED"/>
    <property type="match status" value="1"/>
</dbReference>
<dbReference type="Pfam" id="PF03385">
    <property type="entry name" value="STELLO"/>
    <property type="match status" value="1"/>
</dbReference>
<organism evidence="1 2">
    <name type="scientific">Caenorhabditis tropicalis</name>
    <dbReference type="NCBI Taxonomy" id="1561998"/>
    <lineage>
        <taxon>Eukaryota</taxon>
        <taxon>Metazoa</taxon>
        <taxon>Ecdysozoa</taxon>
        <taxon>Nematoda</taxon>
        <taxon>Chromadorea</taxon>
        <taxon>Rhabditida</taxon>
        <taxon>Rhabditina</taxon>
        <taxon>Rhabditomorpha</taxon>
        <taxon>Rhabditoidea</taxon>
        <taxon>Rhabditidae</taxon>
        <taxon>Peloderinae</taxon>
        <taxon>Caenorhabditis</taxon>
    </lineage>
</organism>
<dbReference type="PANTHER" id="PTHR31362:SF0">
    <property type="entry name" value="EXOSTOSIN DOMAIN-CONTAINING PROTEIN-RELATED"/>
    <property type="match status" value="1"/>
</dbReference>
<dbReference type="InterPro" id="IPR005049">
    <property type="entry name" value="STL-like"/>
</dbReference>
<protein>
    <submittedName>
        <fullName evidence="2">DUF1793 domain-containing protein</fullName>
    </submittedName>
</protein>
<keyword evidence="1" id="KW-1185">Reference proteome</keyword>
<name>A0A1I7V436_9PELO</name>
<evidence type="ECO:0000313" key="2">
    <source>
        <dbReference type="WBParaSite" id="Csp11.Scaffold630.g22192.t1"/>
    </source>
</evidence>
<dbReference type="WBParaSite" id="Csp11.Scaffold630.g22192.t1">
    <property type="protein sequence ID" value="Csp11.Scaffold630.g22192.t1"/>
    <property type="gene ID" value="Csp11.Scaffold630.g22192"/>
</dbReference>
<reference evidence="2" key="1">
    <citation type="submission" date="2016-11" db="UniProtKB">
        <authorList>
            <consortium name="WormBaseParasite"/>
        </authorList>
    </citation>
    <scope>IDENTIFICATION</scope>
</reference>
<dbReference type="AlphaFoldDB" id="A0A1I7V436"/>
<dbReference type="STRING" id="1561998.A0A1I7V436"/>